<organism evidence="1 2">
    <name type="scientific">Candidatus Thiodiazotropha taylori</name>
    <dbReference type="NCBI Taxonomy" id="2792791"/>
    <lineage>
        <taxon>Bacteria</taxon>
        <taxon>Pseudomonadati</taxon>
        <taxon>Pseudomonadota</taxon>
        <taxon>Gammaproteobacteria</taxon>
        <taxon>Chromatiales</taxon>
        <taxon>Sedimenticolaceae</taxon>
        <taxon>Candidatus Thiodiazotropha</taxon>
    </lineage>
</organism>
<gene>
    <name evidence="1" type="ORF">KME65_18775</name>
</gene>
<reference evidence="1 2" key="1">
    <citation type="submission" date="2021-05" db="EMBL/GenBank/DDBJ databases">
        <title>Genetic and Functional Diversity in Clade A Lucinid endosymbionts from the Bahamas.</title>
        <authorList>
            <person name="Giani N.M."/>
            <person name="Engel A.S."/>
            <person name="Campbell B.J."/>
        </authorList>
    </citation>
    <scope>NUCLEOTIDE SEQUENCE [LARGE SCALE GENOMIC DNA]</scope>
    <source>
        <strain evidence="1">LUC16012Gg_MoonRockCtena</strain>
    </source>
</reference>
<sequence length="227" mass="26116">MILTIFLIIVAVILIAAWYFESQRREGLGRVAQRIGFKLEAGQHRLPQTLDSAGFYLFTQGEPLIQNMMDGARNSDRLLLFNYTFVATEGFEGRREIPSVTDEGTILTHMQTVVAFIDIDPLPHFDLSPNDNSKRTLPGDFRPVGFDDAGDFTQHYRLAAREEAKVRALFNEQLLAHFALNPGWVIESRGDQVILYRQDERMKPEEMVVFIDQAHYLLDNLRLHLHR</sequence>
<accession>A0A944QVA1</accession>
<comment type="caution">
    <text evidence="1">The sequence shown here is derived from an EMBL/GenBank/DDBJ whole genome shotgun (WGS) entry which is preliminary data.</text>
</comment>
<evidence type="ECO:0008006" key="3">
    <source>
        <dbReference type="Google" id="ProtNLM"/>
    </source>
</evidence>
<evidence type="ECO:0000313" key="1">
    <source>
        <dbReference type="EMBL" id="MBT2991007.1"/>
    </source>
</evidence>
<dbReference type="AlphaFoldDB" id="A0A944QVA1"/>
<proteinExistence type="predicted"/>
<evidence type="ECO:0000313" key="2">
    <source>
        <dbReference type="Proteomes" id="UP000770889"/>
    </source>
</evidence>
<protein>
    <recommendedName>
        <fullName evidence="3">DUF3137 domain-containing protein</fullName>
    </recommendedName>
</protein>
<name>A0A944QVA1_9GAMM</name>
<dbReference type="Proteomes" id="UP000770889">
    <property type="component" value="Unassembled WGS sequence"/>
</dbReference>
<dbReference type="EMBL" id="JAHHGM010000025">
    <property type="protein sequence ID" value="MBT2991007.1"/>
    <property type="molecule type" value="Genomic_DNA"/>
</dbReference>